<protein>
    <recommendedName>
        <fullName evidence="3">Proteasome assembly chaperone 4</fullName>
    </recommendedName>
</protein>
<dbReference type="InterPro" id="IPR032157">
    <property type="entry name" value="PAC4"/>
</dbReference>
<dbReference type="OrthoDB" id="368507at2759"/>
<keyword evidence="2" id="KW-1185">Reference proteome</keyword>
<dbReference type="Proteomes" id="UP000186922">
    <property type="component" value="Unassembled WGS sequence"/>
</dbReference>
<evidence type="ECO:0000313" key="2">
    <source>
        <dbReference type="Proteomes" id="UP000186922"/>
    </source>
</evidence>
<accession>A0A1D1V4Y7</accession>
<sequence length="143" mass="16049">MENQPEPRTEDGSYAGISSAAPQSETFQTVIGETPVYLHMIKLRRSCFLWIGDGRKRLDSLSVALPNPFDVSKVPLLTSIIDRRPSELQAARDEGQQIASKLSRKLDAQVFVTYNIESNDDDLVQGIEMYLFNLIKTGTKFVL</sequence>
<comment type="caution">
    <text evidence="1">The sequence shown here is derived from an EMBL/GenBank/DDBJ whole genome shotgun (WGS) entry which is preliminary data.</text>
</comment>
<name>A0A1D1V4Y7_RAMVA</name>
<evidence type="ECO:0008006" key="3">
    <source>
        <dbReference type="Google" id="ProtNLM"/>
    </source>
</evidence>
<dbReference type="PANTHER" id="PTHR33559:SF1">
    <property type="entry name" value="PROTEASOME ASSEMBLY CHAPERONE 4"/>
    <property type="match status" value="1"/>
</dbReference>
<gene>
    <name evidence="1" type="primary">RvY_08163-1</name>
    <name evidence="1" type="synonym">RvY_08163.1</name>
    <name evidence="1" type="ORF">RvY_08163</name>
</gene>
<evidence type="ECO:0000313" key="1">
    <source>
        <dbReference type="EMBL" id="GAU96771.1"/>
    </source>
</evidence>
<proteinExistence type="predicted"/>
<dbReference type="GO" id="GO:0043248">
    <property type="term" value="P:proteasome assembly"/>
    <property type="evidence" value="ECO:0007669"/>
    <property type="project" value="InterPro"/>
</dbReference>
<dbReference type="AlphaFoldDB" id="A0A1D1V4Y7"/>
<dbReference type="Pfam" id="PF16093">
    <property type="entry name" value="PAC4"/>
    <property type="match status" value="1"/>
</dbReference>
<dbReference type="EMBL" id="BDGG01000003">
    <property type="protein sequence ID" value="GAU96771.1"/>
    <property type="molecule type" value="Genomic_DNA"/>
</dbReference>
<reference evidence="1 2" key="1">
    <citation type="journal article" date="2016" name="Nat. Commun.">
        <title>Extremotolerant tardigrade genome and improved radiotolerance of human cultured cells by tardigrade-unique protein.</title>
        <authorList>
            <person name="Hashimoto T."/>
            <person name="Horikawa D.D."/>
            <person name="Saito Y."/>
            <person name="Kuwahara H."/>
            <person name="Kozuka-Hata H."/>
            <person name="Shin-I T."/>
            <person name="Minakuchi Y."/>
            <person name="Ohishi K."/>
            <person name="Motoyama A."/>
            <person name="Aizu T."/>
            <person name="Enomoto A."/>
            <person name="Kondo K."/>
            <person name="Tanaka S."/>
            <person name="Hara Y."/>
            <person name="Koshikawa S."/>
            <person name="Sagara H."/>
            <person name="Miura T."/>
            <person name="Yokobori S."/>
            <person name="Miyagawa K."/>
            <person name="Suzuki Y."/>
            <person name="Kubo T."/>
            <person name="Oyama M."/>
            <person name="Kohara Y."/>
            <person name="Fujiyama A."/>
            <person name="Arakawa K."/>
            <person name="Katayama T."/>
            <person name="Toyoda A."/>
            <person name="Kunieda T."/>
        </authorList>
    </citation>
    <scope>NUCLEOTIDE SEQUENCE [LARGE SCALE GENOMIC DNA]</scope>
    <source>
        <strain evidence="1 2">YOKOZUNA-1</strain>
    </source>
</reference>
<dbReference type="PANTHER" id="PTHR33559">
    <property type="entry name" value="PROTEASOME ASSEMBLY CHAPERONE 4"/>
    <property type="match status" value="1"/>
</dbReference>
<organism evidence="1 2">
    <name type="scientific">Ramazzottius varieornatus</name>
    <name type="common">Water bear</name>
    <name type="synonym">Tardigrade</name>
    <dbReference type="NCBI Taxonomy" id="947166"/>
    <lineage>
        <taxon>Eukaryota</taxon>
        <taxon>Metazoa</taxon>
        <taxon>Ecdysozoa</taxon>
        <taxon>Tardigrada</taxon>
        <taxon>Eutardigrada</taxon>
        <taxon>Parachela</taxon>
        <taxon>Hypsibioidea</taxon>
        <taxon>Ramazzottiidae</taxon>
        <taxon>Ramazzottius</taxon>
    </lineage>
</organism>